<dbReference type="AlphaFoldDB" id="A0A939QJL0"/>
<gene>
    <name evidence="3" type="ORF">J4H85_03715</name>
</gene>
<feature type="region of interest" description="Disordered" evidence="1">
    <location>
        <begin position="585"/>
        <end position="604"/>
    </location>
</feature>
<feature type="compositionally biased region" description="Pro residues" evidence="1">
    <location>
        <begin position="589"/>
        <end position="604"/>
    </location>
</feature>
<evidence type="ECO:0000313" key="3">
    <source>
        <dbReference type="EMBL" id="MBO2989106.1"/>
    </source>
</evidence>
<dbReference type="Proteomes" id="UP000668403">
    <property type="component" value="Unassembled WGS sequence"/>
</dbReference>
<keyword evidence="2" id="KW-0732">Signal</keyword>
<dbReference type="EMBL" id="JAGFBF010000001">
    <property type="protein sequence ID" value="MBO2989106.1"/>
    <property type="molecule type" value="Genomic_DNA"/>
</dbReference>
<proteinExistence type="predicted"/>
<accession>A0A939QJL0</accession>
<keyword evidence="4" id="KW-1185">Reference proteome</keyword>
<feature type="signal peptide" evidence="2">
    <location>
        <begin position="1"/>
        <end position="24"/>
    </location>
</feature>
<dbReference type="InterPro" id="IPR047900">
    <property type="entry name" value="Choice_anch_G"/>
</dbReference>
<evidence type="ECO:0000256" key="1">
    <source>
        <dbReference type="SAM" id="MobiDB-lite"/>
    </source>
</evidence>
<dbReference type="RefSeq" id="WP_208236947.1">
    <property type="nucleotide sequence ID" value="NZ_BAAAQU010000001.1"/>
</dbReference>
<protein>
    <submittedName>
        <fullName evidence="3">Choice-of-anchor G family protein</fullName>
    </submittedName>
</protein>
<reference evidence="3" key="1">
    <citation type="submission" date="2021-03" db="EMBL/GenBank/DDBJ databases">
        <title>Leucobacter chromiisoli sp. nov., isolated from chromium-containing soil of chemical plant.</title>
        <authorList>
            <person name="Xu Z."/>
        </authorList>
    </citation>
    <scope>NUCLEOTIDE SEQUENCE</scope>
    <source>
        <strain evidence="3">K 70/01</strain>
    </source>
</reference>
<dbReference type="NCBIfam" id="NF033766">
    <property type="entry name" value="choice_anch_G"/>
    <property type="match status" value="1"/>
</dbReference>
<feature type="chain" id="PRO_5038810452" evidence="2">
    <location>
        <begin position="25"/>
        <end position="655"/>
    </location>
</feature>
<evidence type="ECO:0000256" key="2">
    <source>
        <dbReference type="SAM" id="SignalP"/>
    </source>
</evidence>
<name>A0A939QJL0_9MICO</name>
<organism evidence="3 4">
    <name type="scientific">Leucobacter tardus</name>
    <dbReference type="NCBI Taxonomy" id="501483"/>
    <lineage>
        <taxon>Bacteria</taxon>
        <taxon>Bacillati</taxon>
        <taxon>Actinomycetota</taxon>
        <taxon>Actinomycetes</taxon>
        <taxon>Micrococcales</taxon>
        <taxon>Microbacteriaceae</taxon>
        <taxon>Leucobacter</taxon>
    </lineage>
</organism>
<comment type="caution">
    <text evidence="3">The sequence shown here is derived from an EMBL/GenBank/DDBJ whole genome shotgun (WGS) entry which is preliminary data.</text>
</comment>
<evidence type="ECO:0000313" key="4">
    <source>
        <dbReference type="Proteomes" id="UP000668403"/>
    </source>
</evidence>
<sequence length="655" mass="65838">MNLARRRLAGGTAAAMLVSVALLAQTSVTSEATWNDTEWTHGAAIGTVGCEDPDGAFATRAEGRALSGSMLGIDLDSVAEAEGVTVTNNGSRDRASAGRPVSGLESAYADPLSVNALSAIQVPLTGLVELPTNNSTGVVGQFGQARDDGLAHGAGGYVTDSGGIDLADEQTGAYPDLATLKLSDLLNSPALGNIGLGNTLSGVSDLELEVGAVAAEAQLDGCASAWGDSGAPEARAMAAAAADDIVDGLERRYLTASADLTFRSPAVGALVSAVGGAPGETCASANRSTVKTLECTVNGLASQQSLLSAIQQGVVRSLGQLTDGLGLGTINVQLTATANLSAIQSLLTETLTDSGGVIAVHLSDGTVRISTDALLAAAYPDEYSDGLNGLPPNFNPFDDPVALQVLTERLTEILAEWVDKVATALVQSVKDTVVSANVTVNLTLRALGSTTRIGHIEAIVGCTPAGSAPTGCTLGTLLDPSRNAGVTQAKFVVLPGLKDIPILGPVLDGLINGVVGTVIAGLVRVLVTGLGSVVGTAVDTALGAVKTVSPTVTALTEPIISTVSRLYSGLFLSNILSLTVNAQNAPASGGPPPPDWRPGQPGAPPEGQYEVAALRIGVLDGLGPAGVRLYLGRASVGPGCSTATSSQPESACIQY</sequence>